<gene>
    <name evidence="2" type="ORF">TrLO_g13478</name>
</gene>
<evidence type="ECO:0000256" key="1">
    <source>
        <dbReference type="SAM" id="MobiDB-lite"/>
    </source>
</evidence>
<keyword evidence="3" id="KW-1185">Reference proteome</keyword>
<proteinExistence type="predicted"/>
<reference evidence="3" key="1">
    <citation type="journal article" date="2023" name="Commun. Biol.">
        <title>Genome analysis of Parmales, the sister group of diatoms, reveals the evolutionary specialization of diatoms from phago-mixotrophs to photoautotrophs.</title>
        <authorList>
            <person name="Ban H."/>
            <person name="Sato S."/>
            <person name="Yoshikawa S."/>
            <person name="Yamada K."/>
            <person name="Nakamura Y."/>
            <person name="Ichinomiya M."/>
            <person name="Sato N."/>
            <person name="Blanc-Mathieu R."/>
            <person name="Endo H."/>
            <person name="Kuwata A."/>
            <person name="Ogata H."/>
        </authorList>
    </citation>
    <scope>NUCLEOTIDE SEQUENCE [LARGE SCALE GENOMIC DNA]</scope>
    <source>
        <strain evidence="3">NIES 3700</strain>
    </source>
</reference>
<comment type="caution">
    <text evidence="2">The sequence shown here is derived from an EMBL/GenBank/DDBJ whole genome shotgun (WGS) entry which is preliminary data.</text>
</comment>
<sequence length="114" mass="12177">MGNLCCGGDEDTSVPRRVNNKSGTKAFSGQGHALGSTNTPSSSYGTGGRAPERLPDPIVNPNLAQSDRDRIRAERAAAAEQRLKNAGGEVKKKKKKKDTGDLRGPNSEPLMRWS</sequence>
<dbReference type="EMBL" id="BRXW01000543">
    <property type="protein sequence ID" value="GMH64581.1"/>
    <property type="molecule type" value="Genomic_DNA"/>
</dbReference>
<feature type="region of interest" description="Disordered" evidence="1">
    <location>
        <begin position="1"/>
        <end position="114"/>
    </location>
</feature>
<feature type="compositionally biased region" description="Polar residues" evidence="1">
    <location>
        <begin position="35"/>
        <end position="44"/>
    </location>
</feature>
<dbReference type="Proteomes" id="UP001165122">
    <property type="component" value="Unassembled WGS sequence"/>
</dbReference>
<evidence type="ECO:0008006" key="4">
    <source>
        <dbReference type="Google" id="ProtNLM"/>
    </source>
</evidence>
<feature type="compositionally biased region" description="Basic and acidic residues" evidence="1">
    <location>
        <begin position="66"/>
        <end position="83"/>
    </location>
</feature>
<protein>
    <recommendedName>
        <fullName evidence="4">Small VCP/p97-interacting protein</fullName>
    </recommendedName>
</protein>
<accession>A0A9W7A2K4</accession>
<evidence type="ECO:0000313" key="2">
    <source>
        <dbReference type="EMBL" id="GMH64581.1"/>
    </source>
</evidence>
<name>A0A9W7A2K4_9STRA</name>
<evidence type="ECO:0000313" key="3">
    <source>
        <dbReference type="Proteomes" id="UP001165122"/>
    </source>
</evidence>
<organism evidence="2 3">
    <name type="scientific">Triparma laevis f. longispina</name>
    <dbReference type="NCBI Taxonomy" id="1714387"/>
    <lineage>
        <taxon>Eukaryota</taxon>
        <taxon>Sar</taxon>
        <taxon>Stramenopiles</taxon>
        <taxon>Ochrophyta</taxon>
        <taxon>Bolidophyceae</taxon>
        <taxon>Parmales</taxon>
        <taxon>Triparmaceae</taxon>
        <taxon>Triparma</taxon>
    </lineage>
</organism>
<dbReference type="AlphaFoldDB" id="A0A9W7A2K4"/>
<dbReference type="OrthoDB" id="10350802at2759"/>